<keyword evidence="1" id="KW-1133">Transmembrane helix</keyword>
<protein>
    <submittedName>
        <fullName evidence="2">CLC_0170 family protein</fullName>
    </submittedName>
</protein>
<evidence type="ECO:0000313" key="3">
    <source>
        <dbReference type="Proteomes" id="UP001597227"/>
    </source>
</evidence>
<organism evidence="2 3">
    <name type="scientific">Fredinandcohnia salidurans</name>
    <dbReference type="NCBI Taxonomy" id="2595041"/>
    <lineage>
        <taxon>Bacteria</taxon>
        <taxon>Bacillati</taxon>
        <taxon>Bacillota</taxon>
        <taxon>Bacilli</taxon>
        <taxon>Bacillales</taxon>
        <taxon>Bacillaceae</taxon>
        <taxon>Fredinandcohnia</taxon>
    </lineage>
</organism>
<feature type="transmembrane region" description="Helical" evidence="1">
    <location>
        <begin position="6"/>
        <end position="24"/>
    </location>
</feature>
<evidence type="ECO:0000256" key="1">
    <source>
        <dbReference type="SAM" id="Phobius"/>
    </source>
</evidence>
<name>A0ABW4MMX9_9BACI</name>
<feature type="transmembrane region" description="Helical" evidence="1">
    <location>
        <begin position="44"/>
        <end position="62"/>
    </location>
</feature>
<dbReference type="InterPro" id="IPR049971">
    <property type="entry name" value="CLC_0170-like"/>
</dbReference>
<keyword evidence="3" id="KW-1185">Reference proteome</keyword>
<keyword evidence="1" id="KW-0472">Membrane</keyword>
<gene>
    <name evidence="2" type="ORF">ACFSFW_08560</name>
</gene>
<reference evidence="3" key="1">
    <citation type="journal article" date="2019" name="Int. J. Syst. Evol. Microbiol.">
        <title>The Global Catalogue of Microorganisms (GCM) 10K type strain sequencing project: providing services to taxonomists for standard genome sequencing and annotation.</title>
        <authorList>
            <consortium name="The Broad Institute Genomics Platform"/>
            <consortium name="The Broad Institute Genome Sequencing Center for Infectious Disease"/>
            <person name="Wu L."/>
            <person name="Ma J."/>
        </authorList>
    </citation>
    <scope>NUCLEOTIDE SEQUENCE [LARGE SCALE GENOMIC DNA]</scope>
    <source>
        <strain evidence="3">CCUG 15531</strain>
    </source>
</reference>
<comment type="caution">
    <text evidence="2">The sequence shown here is derived from an EMBL/GenBank/DDBJ whole genome shotgun (WGS) entry which is preliminary data.</text>
</comment>
<dbReference type="RefSeq" id="WP_388037195.1">
    <property type="nucleotide sequence ID" value="NZ_JBHUEK010000010.1"/>
</dbReference>
<dbReference type="NCBIfam" id="NF042414">
    <property type="entry name" value="CLC_0170_fam"/>
    <property type="match status" value="1"/>
</dbReference>
<accession>A0ABW4MMX9</accession>
<sequence>MVFIGYLNYVVVLSVMTGVFILMFDVKGYKTKNMQKERKVSTFLGWFNITAGVLAFLVNWAYQHIFW</sequence>
<dbReference type="Proteomes" id="UP001597227">
    <property type="component" value="Unassembled WGS sequence"/>
</dbReference>
<evidence type="ECO:0000313" key="2">
    <source>
        <dbReference type="EMBL" id="MFD1778717.1"/>
    </source>
</evidence>
<proteinExistence type="predicted"/>
<dbReference type="EMBL" id="JBHUEK010000010">
    <property type="protein sequence ID" value="MFD1778717.1"/>
    <property type="molecule type" value="Genomic_DNA"/>
</dbReference>
<keyword evidence="1" id="KW-0812">Transmembrane</keyword>